<evidence type="ECO:0000256" key="1">
    <source>
        <dbReference type="SAM" id="MobiDB-lite"/>
    </source>
</evidence>
<dbReference type="Proteomes" id="UP001162480">
    <property type="component" value="Chromosome 5"/>
</dbReference>
<feature type="compositionally biased region" description="Basic and acidic residues" evidence="1">
    <location>
        <begin position="1"/>
        <end position="13"/>
    </location>
</feature>
<feature type="compositionally biased region" description="Basic and acidic residues" evidence="1">
    <location>
        <begin position="54"/>
        <end position="64"/>
    </location>
</feature>
<feature type="compositionally biased region" description="Basic and acidic residues" evidence="1">
    <location>
        <begin position="21"/>
        <end position="32"/>
    </location>
</feature>
<feature type="region of interest" description="Disordered" evidence="1">
    <location>
        <begin position="1"/>
        <end position="79"/>
    </location>
</feature>
<dbReference type="EMBL" id="OX597818">
    <property type="protein sequence ID" value="CAI9722385.1"/>
    <property type="molecule type" value="Genomic_DNA"/>
</dbReference>
<name>A0AA36AU85_OCTVU</name>
<reference evidence="2" key="1">
    <citation type="submission" date="2023-08" db="EMBL/GenBank/DDBJ databases">
        <authorList>
            <person name="Alioto T."/>
            <person name="Alioto T."/>
            <person name="Gomez Garrido J."/>
        </authorList>
    </citation>
    <scope>NUCLEOTIDE SEQUENCE</scope>
</reference>
<dbReference type="AlphaFoldDB" id="A0AA36AU85"/>
<proteinExistence type="predicted"/>
<evidence type="ECO:0000313" key="2">
    <source>
        <dbReference type="EMBL" id="CAI9722385.1"/>
    </source>
</evidence>
<evidence type="ECO:0000313" key="3">
    <source>
        <dbReference type="Proteomes" id="UP001162480"/>
    </source>
</evidence>
<organism evidence="2 3">
    <name type="scientific">Octopus vulgaris</name>
    <name type="common">Common octopus</name>
    <dbReference type="NCBI Taxonomy" id="6645"/>
    <lineage>
        <taxon>Eukaryota</taxon>
        <taxon>Metazoa</taxon>
        <taxon>Spiralia</taxon>
        <taxon>Lophotrochozoa</taxon>
        <taxon>Mollusca</taxon>
        <taxon>Cephalopoda</taxon>
        <taxon>Coleoidea</taxon>
        <taxon>Octopodiformes</taxon>
        <taxon>Octopoda</taxon>
        <taxon>Incirrata</taxon>
        <taxon>Octopodidae</taxon>
        <taxon>Octopus</taxon>
    </lineage>
</organism>
<accession>A0AA36AU85</accession>
<sequence length="79" mass="8776">MKAKEKHEKEREIGPPPTVVAEEKHESEKENETAPMAKTRTSIGGEEVNNGLETAEKREERENCSCESSSSLVDAQFSV</sequence>
<protein>
    <submittedName>
        <fullName evidence="2">Uncharacterized protein</fullName>
    </submittedName>
</protein>
<keyword evidence="3" id="KW-1185">Reference proteome</keyword>
<gene>
    <name evidence="2" type="ORF">OCTVUL_1B017313</name>
</gene>